<sequence>MLSNDSTGVTRVIEKGFGGIEFPPDLAIKENTSCDILLIGLGPFFSKPICDVLHDKRANVNILFTLDQDVVTTRGKSIKWEKSTYTNIVHDDSYNFIVEYRDNPNIKYWLYKIFPFGLYLRVENYCWFTPLWNTNYSEESNKVVEAGSAVFQRTIEIKTDSYMGRMLDINYKFILKSAENMSAQDLEKSTCLP</sequence>
<reference evidence="1 2" key="1">
    <citation type="submission" date="2010-08" db="EMBL/GenBank/DDBJ databases">
        <title>The draft genome of Desulfovibrio fructosovorans JJ.</title>
        <authorList>
            <consortium name="US DOE Joint Genome Institute (JGI-PGF)"/>
            <person name="Lucas S."/>
            <person name="Copeland A."/>
            <person name="Lapidus A."/>
            <person name="Cheng J.-F."/>
            <person name="Bruce D."/>
            <person name="Goodwin L."/>
            <person name="Pitluck S."/>
            <person name="Land M.L."/>
            <person name="Hauser L."/>
            <person name="Chang Y.-J."/>
            <person name="Jeffries C."/>
            <person name="Wall J.D."/>
            <person name="Stahl D.A."/>
            <person name="Arkin A.P."/>
            <person name="Dehal P."/>
            <person name="Stolyar S.M."/>
            <person name="Hazen T.C."/>
            <person name="Woyke T.J."/>
        </authorList>
    </citation>
    <scope>NUCLEOTIDE SEQUENCE [LARGE SCALE GENOMIC DNA]</scope>
    <source>
        <strain evidence="1 2">JJ</strain>
    </source>
</reference>
<evidence type="ECO:0000313" key="2">
    <source>
        <dbReference type="Proteomes" id="UP000006250"/>
    </source>
</evidence>
<gene>
    <name evidence="1" type="ORF">DesfrDRAFT_3572</name>
</gene>
<dbReference type="AlphaFoldDB" id="E1K122"/>
<comment type="caution">
    <text evidence="1">The sequence shown here is derived from an EMBL/GenBank/DDBJ whole genome shotgun (WGS) entry which is preliminary data.</text>
</comment>
<organism evidence="1 2">
    <name type="scientific">Solidesulfovibrio fructosivorans JJ]</name>
    <dbReference type="NCBI Taxonomy" id="596151"/>
    <lineage>
        <taxon>Bacteria</taxon>
        <taxon>Pseudomonadati</taxon>
        <taxon>Thermodesulfobacteriota</taxon>
        <taxon>Desulfovibrionia</taxon>
        <taxon>Desulfovibrionales</taxon>
        <taxon>Desulfovibrionaceae</taxon>
        <taxon>Solidesulfovibrio</taxon>
    </lineage>
</organism>
<dbReference type="EMBL" id="AECZ01000035">
    <property type="protein sequence ID" value="EFL49718.1"/>
    <property type="molecule type" value="Genomic_DNA"/>
</dbReference>
<dbReference type="Proteomes" id="UP000006250">
    <property type="component" value="Unassembled WGS sequence"/>
</dbReference>
<dbReference type="RefSeq" id="WP_005996197.1">
    <property type="nucleotide sequence ID" value="NZ_AECZ01000035.1"/>
</dbReference>
<accession>E1K122</accession>
<name>E1K122_SOLFR</name>
<proteinExistence type="predicted"/>
<keyword evidence="2" id="KW-1185">Reference proteome</keyword>
<evidence type="ECO:0000313" key="1">
    <source>
        <dbReference type="EMBL" id="EFL49718.1"/>
    </source>
</evidence>
<protein>
    <submittedName>
        <fullName evidence="1">Uncharacterized protein</fullName>
    </submittedName>
</protein>